<dbReference type="GO" id="GO:0005634">
    <property type="term" value="C:nucleus"/>
    <property type="evidence" value="ECO:0007669"/>
    <property type="project" value="TreeGrafter"/>
</dbReference>
<dbReference type="InterPro" id="IPR010614">
    <property type="entry name" value="RAD3-like_helicase_DEAD"/>
</dbReference>
<dbReference type="GO" id="GO:0003677">
    <property type="term" value="F:DNA binding"/>
    <property type="evidence" value="ECO:0007669"/>
    <property type="project" value="InterPro"/>
</dbReference>
<evidence type="ECO:0000259" key="1">
    <source>
        <dbReference type="Pfam" id="PF06733"/>
    </source>
</evidence>
<dbReference type="InterPro" id="IPR045028">
    <property type="entry name" value="DinG/Rad3-like"/>
</dbReference>
<dbReference type="GO" id="GO:0005524">
    <property type="term" value="F:ATP binding"/>
    <property type="evidence" value="ECO:0007669"/>
    <property type="project" value="InterPro"/>
</dbReference>
<proteinExistence type="predicted"/>
<dbReference type="GO" id="GO:0003678">
    <property type="term" value="F:DNA helicase activity"/>
    <property type="evidence" value="ECO:0007669"/>
    <property type="project" value="InterPro"/>
</dbReference>
<dbReference type="PANTHER" id="PTHR11472:SF47">
    <property type="entry name" value="FANCONI ANEMIA GROUP J PROTEIN"/>
    <property type="match status" value="1"/>
</dbReference>
<protein>
    <submittedName>
        <fullName evidence="2">Fanconi anemia group J protein</fullName>
    </submittedName>
</protein>
<dbReference type="AlphaFoldDB" id="A0A392Q223"/>
<name>A0A392Q223_9FABA</name>
<dbReference type="InterPro" id="IPR027417">
    <property type="entry name" value="P-loop_NTPase"/>
</dbReference>
<organism evidence="2 3">
    <name type="scientific">Trifolium medium</name>
    <dbReference type="NCBI Taxonomy" id="97028"/>
    <lineage>
        <taxon>Eukaryota</taxon>
        <taxon>Viridiplantae</taxon>
        <taxon>Streptophyta</taxon>
        <taxon>Embryophyta</taxon>
        <taxon>Tracheophyta</taxon>
        <taxon>Spermatophyta</taxon>
        <taxon>Magnoliopsida</taxon>
        <taxon>eudicotyledons</taxon>
        <taxon>Gunneridae</taxon>
        <taxon>Pentapetalae</taxon>
        <taxon>rosids</taxon>
        <taxon>fabids</taxon>
        <taxon>Fabales</taxon>
        <taxon>Fabaceae</taxon>
        <taxon>Papilionoideae</taxon>
        <taxon>50 kb inversion clade</taxon>
        <taxon>NPAAA clade</taxon>
        <taxon>Hologalegina</taxon>
        <taxon>IRL clade</taxon>
        <taxon>Trifolieae</taxon>
        <taxon>Trifolium</taxon>
    </lineage>
</organism>
<sequence>MDVDIKGAIVIFDEAHNIEDISRDAGSVDIEEDILDKLQMELQQLLHSDTAIYQPLYEMTQ</sequence>
<feature type="domain" description="RAD3-like helicase DEAD" evidence="1">
    <location>
        <begin position="3"/>
        <end position="34"/>
    </location>
</feature>
<accession>A0A392Q223</accession>
<comment type="caution">
    <text evidence="2">The sequence shown here is derived from an EMBL/GenBank/DDBJ whole genome shotgun (WGS) entry which is preliminary data.</text>
</comment>
<dbReference type="Gene3D" id="3.40.50.300">
    <property type="entry name" value="P-loop containing nucleotide triphosphate hydrolases"/>
    <property type="match status" value="1"/>
</dbReference>
<dbReference type="PANTHER" id="PTHR11472">
    <property type="entry name" value="DNA REPAIR DEAD HELICASE RAD3/XP-D SUBFAMILY MEMBER"/>
    <property type="match status" value="1"/>
</dbReference>
<dbReference type="Proteomes" id="UP000265520">
    <property type="component" value="Unassembled WGS sequence"/>
</dbReference>
<feature type="non-terminal residue" evidence="2">
    <location>
        <position position="61"/>
    </location>
</feature>
<dbReference type="GO" id="GO:0006289">
    <property type="term" value="P:nucleotide-excision repair"/>
    <property type="evidence" value="ECO:0007669"/>
    <property type="project" value="TreeGrafter"/>
</dbReference>
<dbReference type="Pfam" id="PF06733">
    <property type="entry name" value="DEAD_2"/>
    <property type="match status" value="1"/>
</dbReference>
<dbReference type="GO" id="GO:1990918">
    <property type="term" value="P:double-strand break repair involved in meiotic recombination"/>
    <property type="evidence" value="ECO:0007669"/>
    <property type="project" value="TreeGrafter"/>
</dbReference>
<evidence type="ECO:0000313" key="3">
    <source>
        <dbReference type="Proteomes" id="UP000265520"/>
    </source>
</evidence>
<keyword evidence="3" id="KW-1185">Reference proteome</keyword>
<evidence type="ECO:0000313" key="2">
    <source>
        <dbReference type="EMBL" id="MCI17889.1"/>
    </source>
</evidence>
<dbReference type="EMBL" id="LXQA010107452">
    <property type="protein sequence ID" value="MCI17889.1"/>
    <property type="molecule type" value="Genomic_DNA"/>
</dbReference>
<reference evidence="2 3" key="1">
    <citation type="journal article" date="2018" name="Front. Plant Sci.">
        <title>Red Clover (Trifolium pratense) and Zigzag Clover (T. medium) - A Picture of Genomic Similarities and Differences.</title>
        <authorList>
            <person name="Dluhosova J."/>
            <person name="Istvanek J."/>
            <person name="Nedelnik J."/>
            <person name="Repkova J."/>
        </authorList>
    </citation>
    <scope>NUCLEOTIDE SEQUENCE [LARGE SCALE GENOMIC DNA]</scope>
    <source>
        <strain evidence="3">cv. 10/8</strain>
        <tissue evidence="2">Leaf</tissue>
    </source>
</reference>